<dbReference type="AlphaFoldDB" id="A0A7S4LMC9"/>
<gene>
    <name evidence="1" type="ORF">EGYM00163_LOCUS49736</name>
</gene>
<dbReference type="EMBL" id="HBJA01144355">
    <property type="protein sequence ID" value="CAE0838364.1"/>
    <property type="molecule type" value="Transcribed_RNA"/>
</dbReference>
<proteinExistence type="predicted"/>
<accession>A0A7S4LMC9</accession>
<evidence type="ECO:0008006" key="2">
    <source>
        <dbReference type="Google" id="ProtNLM"/>
    </source>
</evidence>
<organism evidence="1">
    <name type="scientific">Eutreptiella gymnastica</name>
    <dbReference type="NCBI Taxonomy" id="73025"/>
    <lineage>
        <taxon>Eukaryota</taxon>
        <taxon>Discoba</taxon>
        <taxon>Euglenozoa</taxon>
        <taxon>Euglenida</taxon>
        <taxon>Spirocuta</taxon>
        <taxon>Euglenophyceae</taxon>
        <taxon>Eutreptiales</taxon>
        <taxon>Eutreptiaceae</taxon>
        <taxon>Eutreptiella</taxon>
    </lineage>
</organism>
<dbReference type="Gene3D" id="3.90.550.10">
    <property type="entry name" value="Spore Coat Polysaccharide Biosynthesis Protein SpsA, Chain A"/>
    <property type="match status" value="1"/>
</dbReference>
<dbReference type="SUPFAM" id="SSF53448">
    <property type="entry name" value="Nucleotide-diphospho-sugar transferases"/>
    <property type="match status" value="1"/>
</dbReference>
<evidence type="ECO:0000313" key="1">
    <source>
        <dbReference type="EMBL" id="CAE0838364.1"/>
    </source>
</evidence>
<sequence length="360" mass="41227">MRRGLKQCLRCMRQLPVLQIFLGLCIGLWLTILDPAAPAAMRCFHVPVRKHRRTVRDSHGVVYVLGLHSPIIEVYRKRYNGRGPYLDELLGSLRTLRQNSPRTPVALVTDAEDNINASVAAMFDQVIVQEGKVHVSWGDVIPAVLASPWRRSLFLDLDVKICEDVEHMFGWLDNYEIGLVLEPFLFSHVKGALLRDGPQAITWNSLNNWNTGMLLYDNNPRVRAMFEDWNAAYNYPGGRGGGDQDEFMKALERSGVRVKQLPAEYNLRVHTNTLPHFLTNSVILLHSRYETCKRLNRVTGPRLYDHLKEDVVYTWRLPRAPAWHVTVSNHLDGPLVSECVADRVTKLDMELPKLKYRGEL</sequence>
<protein>
    <recommendedName>
        <fullName evidence="2">Nucleotide-diphospho-sugar transferase domain-containing protein</fullName>
    </recommendedName>
</protein>
<dbReference type="InterPro" id="IPR029044">
    <property type="entry name" value="Nucleotide-diphossugar_trans"/>
</dbReference>
<name>A0A7S4LMC9_9EUGL</name>
<reference evidence="1" key="1">
    <citation type="submission" date="2021-01" db="EMBL/GenBank/DDBJ databases">
        <authorList>
            <person name="Corre E."/>
            <person name="Pelletier E."/>
            <person name="Niang G."/>
            <person name="Scheremetjew M."/>
            <person name="Finn R."/>
            <person name="Kale V."/>
            <person name="Holt S."/>
            <person name="Cochrane G."/>
            <person name="Meng A."/>
            <person name="Brown T."/>
            <person name="Cohen L."/>
        </authorList>
    </citation>
    <scope>NUCLEOTIDE SEQUENCE</scope>
    <source>
        <strain evidence="1">CCMP1594</strain>
    </source>
</reference>